<accession>A0A2D3V0D5</accession>
<gene>
    <name evidence="6" type="ORF">RCC_03967</name>
</gene>
<dbReference type="RefSeq" id="XP_023625017.1">
    <property type="nucleotide sequence ID" value="XM_023769249.1"/>
</dbReference>
<dbReference type="STRING" id="112498.A0A2D3V0D5"/>
<dbReference type="GO" id="GO:0005524">
    <property type="term" value="F:ATP binding"/>
    <property type="evidence" value="ECO:0007669"/>
    <property type="project" value="UniProtKB-KW"/>
</dbReference>
<feature type="domain" description="SNF2 N-terminal" evidence="5">
    <location>
        <begin position="307"/>
        <end position="423"/>
    </location>
</feature>
<evidence type="ECO:0000313" key="6">
    <source>
        <dbReference type="EMBL" id="CZT18127.1"/>
    </source>
</evidence>
<evidence type="ECO:0000259" key="5">
    <source>
        <dbReference type="Pfam" id="PF00176"/>
    </source>
</evidence>
<feature type="compositionally biased region" description="Polar residues" evidence="4">
    <location>
        <begin position="51"/>
        <end position="61"/>
    </location>
</feature>
<dbReference type="InterPro" id="IPR050628">
    <property type="entry name" value="SNF2_RAD54_helicase_TF"/>
</dbReference>
<keyword evidence="1" id="KW-0547">Nucleotide-binding</keyword>
<dbReference type="GeneID" id="35599152"/>
<keyword evidence="2" id="KW-0378">Hydrolase</keyword>
<keyword evidence="3" id="KW-0067">ATP-binding</keyword>
<evidence type="ECO:0000256" key="1">
    <source>
        <dbReference type="ARBA" id="ARBA00022741"/>
    </source>
</evidence>
<reference evidence="6 7" key="1">
    <citation type="submission" date="2016-03" db="EMBL/GenBank/DDBJ databases">
        <authorList>
            <person name="Ploux O."/>
        </authorList>
    </citation>
    <scope>NUCLEOTIDE SEQUENCE [LARGE SCALE GENOMIC DNA]</scope>
    <source>
        <strain evidence="6 7">URUG2</strain>
    </source>
</reference>
<dbReference type="InterPro" id="IPR000330">
    <property type="entry name" value="SNF2_N"/>
</dbReference>
<dbReference type="GO" id="GO:0006281">
    <property type="term" value="P:DNA repair"/>
    <property type="evidence" value="ECO:0007669"/>
    <property type="project" value="TreeGrafter"/>
</dbReference>
<name>A0A2D3V0D5_9PEZI</name>
<sequence>MPPEYQQRDHRSAYAIHHLDAAAENAAKRRRLLPQPPPRNSTPTGWPPVSRESSYPPSRVSTPASVFARLTTDCDTPSPISTAPSPAVVELGAYDDTRRRQSTQCLQENKGCDGQEHSDIEVCFGMLTDIGLNVHKPAHIPPFAPIETVGTSVRLSHTDCEVGLVSERDAYVINTLQSEARVTLQMFVHFVTADTPKRSGRMNSRPCVYVILYGRRRLGESLGEFLDECKLYLQDPIRCAWDVEYVNAQSLFQISDKPITTFQLERESEDQFEAYQSPGDILADLENGSDLRETPTPTSLRTPLHPHQKQALTFMRKREKGWAFHDQESDVWHCQRQQDGALVYINNISEEISDVRPADFRGGIIGDTMGLGKSLSAIALIASDKDDAGLPRSSHPTTLAHVGTTLLVVKAPLIKTWGNQFDLEVPPACLNGII</sequence>
<proteinExistence type="predicted"/>
<dbReference type="PANTHER" id="PTHR45626">
    <property type="entry name" value="TRANSCRIPTION TERMINATION FACTOR 2-RELATED"/>
    <property type="match status" value="1"/>
</dbReference>
<evidence type="ECO:0000256" key="2">
    <source>
        <dbReference type="ARBA" id="ARBA00022801"/>
    </source>
</evidence>
<dbReference type="EMBL" id="FJUY01000005">
    <property type="protein sequence ID" value="CZT18127.1"/>
    <property type="molecule type" value="Genomic_DNA"/>
</dbReference>
<dbReference type="InterPro" id="IPR027417">
    <property type="entry name" value="P-loop_NTPase"/>
</dbReference>
<dbReference type="AlphaFoldDB" id="A0A2D3V0D5"/>
<evidence type="ECO:0000256" key="3">
    <source>
        <dbReference type="ARBA" id="ARBA00022840"/>
    </source>
</evidence>
<dbReference type="OrthoDB" id="448448at2759"/>
<dbReference type="InterPro" id="IPR038718">
    <property type="entry name" value="SNF2-like_sf"/>
</dbReference>
<dbReference type="SUPFAM" id="SSF52540">
    <property type="entry name" value="P-loop containing nucleoside triphosphate hydrolases"/>
    <property type="match status" value="1"/>
</dbReference>
<evidence type="ECO:0000256" key="4">
    <source>
        <dbReference type="SAM" id="MobiDB-lite"/>
    </source>
</evidence>
<organism evidence="6 7">
    <name type="scientific">Ramularia collo-cygni</name>
    <dbReference type="NCBI Taxonomy" id="112498"/>
    <lineage>
        <taxon>Eukaryota</taxon>
        <taxon>Fungi</taxon>
        <taxon>Dikarya</taxon>
        <taxon>Ascomycota</taxon>
        <taxon>Pezizomycotina</taxon>
        <taxon>Dothideomycetes</taxon>
        <taxon>Dothideomycetidae</taxon>
        <taxon>Mycosphaerellales</taxon>
        <taxon>Mycosphaerellaceae</taxon>
        <taxon>Ramularia</taxon>
    </lineage>
</organism>
<feature type="region of interest" description="Disordered" evidence="4">
    <location>
        <begin position="24"/>
        <end position="61"/>
    </location>
</feature>
<dbReference type="Gene3D" id="3.40.50.10810">
    <property type="entry name" value="Tandem AAA-ATPase domain"/>
    <property type="match status" value="1"/>
</dbReference>
<protein>
    <recommendedName>
        <fullName evidence="5">SNF2 N-terminal domain-containing protein</fullName>
    </recommendedName>
</protein>
<evidence type="ECO:0000313" key="7">
    <source>
        <dbReference type="Proteomes" id="UP000225277"/>
    </source>
</evidence>
<keyword evidence="7" id="KW-1185">Reference proteome</keyword>
<dbReference type="Pfam" id="PF00176">
    <property type="entry name" value="SNF2-rel_dom"/>
    <property type="match status" value="1"/>
</dbReference>
<dbReference type="Proteomes" id="UP000225277">
    <property type="component" value="Unassembled WGS sequence"/>
</dbReference>
<dbReference type="GO" id="GO:0016787">
    <property type="term" value="F:hydrolase activity"/>
    <property type="evidence" value="ECO:0007669"/>
    <property type="project" value="UniProtKB-KW"/>
</dbReference>
<dbReference type="PANTHER" id="PTHR45626:SF22">
    <property type="entry name" value="DNA REPAIR PROTEIN RAD5"/>
    <property type="match status" value="1"/>
</dbReference>
<dbReference type="GO" id="GO:0005634">
    <property type="term" value="C:nucleus"/>
    <property type="evidence" value="ECO:0007669"/>
    <property type="project" value="TreeGrafter"/>
</dbReference>
<dbReference type="GO" id="GO:0008094">
    <property type="term" value="F:ATP-dependent activity, acting on DNA"/>
    <property type="evidence" value="ECO:0007669"/>
    <property type="project" value="TreeGrafter"/>
</dbReference>